<dbReference type="AlphaFoldDB" id="A0A162GNW7"/>
<comment type="caution">
    <text evidence="2">The sequence shown here is derived from an EMBL/GenBank/DDBJ whole genome shotgun (WGS) entry which is preliminary data.</text>
</comment>
<dbReference type="RefSeq" id="WP_063205290.1">
    <property type="nucleotide sequence ID" value="NZ_LUKD01000001.1"/>
</dbReference>
<dbReference type="GO" id="GO:0008199">
    <property type="term" value="F:ferric iron binding"/>
    <property type="evidence" value="ECO:0007669"/>
    <property type="project" value="InterPro"/>
</dbReference>
<dbReference type="OrthoDB" id="5291582at2"/>
<dbReference type="InterPro" id="IPR012347">
    <property type="entry name" value="Ferritin-like"/>
</dbReference>
<proteinExistence type="predicted"/>
<sequence length="251" mass="27594">MKEHVHIGSNRTGIQMSPLDSKRMMQNAEKTPTTPMTDFSQSELVQVRTEYIQESDNIGTVPPPGTLKGMASTGAELLQGKRPEALIDKLGERLAFERTGARLYEAVITKCQACAVTEFLPDLMRIHQEELEHFEIVKGAIEQIGADPTAVTPCADANAVASMGLLQVAADPRTSVPQTLQALLVAEMTDNAGWELLIEMARRANLDAMAEKFEGALAAEEEHLMTIKRIYTQMNFADIDRREGAPGKRTI</sequence>
<dbReference type="EMBL" id="LUKD01000001">
    <property type="protein sequence ID" value="KYG68597.1"/>
    <property type="molecule type" value="Genomic_DNA"/>
</dbReference>
<dbReference type="Gene3D" id="1.20.1260.10">
    <property type="match status" value="1"/>
</dbReference>
<dbReference type="SUPFAM" id="SSF47240">
    <property type="entry name" value="Ferritin-like"/>
    <property type="match status" value="1"/>
</dbReference>
<feature type="domain" description="Ferritin/DPS" evidence="1">
    <location>
        <begin position="88"/>
        <end position="233"/>
    </location>
</feature>
<gene>
    <name evidence="2" type="ORF">AZI87_04990</name>
</gene>
<evidence type="ECO:0000259" key="1">
    <source>
        <dbReference type="Pfam" id="PF00210"/>
    </source>
</evidence>
<dbReference type="Proteomes" id="UP000075799">
    <property type="component" value="Unassembled WGS sequence"/>
</dbReference>
<dbReference type="InterPro" id="IPR008331">
    <property type="entry name" value="Ferritin_DPS_dom"/>
</dbReference>
<accession>A0A162GNW7</accession>
<evidence type="ECO:0000313" key="3">
    <source>
        <dbReference type="Proteomes" id="UP000075799"/>
    </source>
</evidence>
<organism evidence="2 3">
    <name type="scientific">Bdellovibrio bacteriovorus</name>
    <dbReference type="NCBI Taxonomy" id="959"/>
    <lineage>
        <taxon>Bacteria</taxon>
        <taxon>Pseudomonadati</taxon>
        <taxon>Bdellovibrionota</taxon>
        <taxon>Bdellovibrionia</taxon>
        <taxon>Bdellovibrionales</taxon>
        <taxon>Pseudobdellovibrionaceae</taxon>
        <taxon>Bdellovibrio</taxon>
    </lineage>
</organism>
<dbReference type="InterPro" id="IPR009078">
    <property type="entry name" value="Ferritin-like_SF"/>
</dbReference>
<protein>
    <recommendedName>
        <fullName evidence="1">Ferritin/DPS domain-containing protein</fullName>
    </recommendedName>
</protein>
<reference evidence="2 3" key="1">
    <citation type="submission" date="2016-03" db="EMBL/GenBank/DDBJ databases">
        <authorList>
            <person name="Ploux O."/>
        </authorList>
    </citation>
    <scope>NUCLEOTIDE SEQUENCE [LARGE SCALE GENOMIC DNA]</scope>
    <source>
        <strain evidence="2 3">EC13</strain>
    </source>
</reference>
<name>A0A162GNW7_BDEBC</name>
<evidence type="ECO:0000313" key="2">
    <source>
        <dbReference type="EMBL" id="KYG68597.1"/>
    </source>
</evidence>
<dbReference type="Pfam" id="PF00210">
    <property type="entry name" value="Ferritin"/>
    <property type="match status" value="1"/>
</dbReference>
<dbReference type="CDD" id="cd00657">
    <property type="entry name" value="Ferritin_like"/>
    <property type="match status" value="1"/>
</dbReference>